<evidence type="ECO:0000259" key="1">
    <source>
        <dbReference type="PROSITE" id="PS50222"/>
    </source>
</evidence>
<dbReference type="Proteomes" id="UP000023152">
    <property type="component" value="Unassembled WGS sequence"/>
</dbReference>
<accession>X6NLY8</accession>
<dbReference type="InterPro" id="IPR002048">
    <property type="entry name" value="EF_hand_dom"/>
</dbReference>
<dbReference type="PROSITE" id="PS50222">
    <property type="entry name" value="EF_HAND_2"/>
    <property type="match status" value="1"/>
</dbReference>
<sequence>MFKYIVILCKKKRWKDLSEMESDWKTINNANDLTREEYEKSKNCDVKRFMEILGGLFNASVGEKIFACIDKENEGRISIATFRQFLEQKSSNDLEAVNEEWLLKKLQEIELNGLDGDIDKKVEKSDVTLLFVKCGQYITIARREEDE</sequence>
<protein>
    <recommendedName>
        <fullName evidence="1">EF-hand domain-containing protein</fullName>
    </recommendedName>
</protein>
<dbReference type="InterPro" id="IPR011992">
    <property type="entry name" value="EF-hand-dom_pair"/>
</dbReference>
<organism evidence="2 3">
    <name type="scientific">Reticulomyxa filosa</name>
    <dbReference type="NCBI Taxonomy" id="46433"/>
    <lineage>
        <taxon>Eukaryota</taxon>
        <taxon>Sar</taxon>
        <taxon>Rhizaria</taxon>
        <taxon>Retaria</taxon>
        <taxon>Foraminifera</taxon>
        <taxon>Monothalamids</taxon>
        <taxon>Reticulomyxidae</taxon>
        <taxon>Reticulomyxa</taxon>
    </lineage>
</organism>
<gene>
    <name evidence="2" type="ORF">RFI_10388</name>
</gene>
<reference evidence="2 3" key="1">
    <citation type="journal article" date="2013" name="Curr. Biol.">
        <title>The Genome of the Foraminiferan Reticulomyxa filosa.</title>
        <authorList>
            <person name="Glockner G."/>
            <person name="Hulsmann N."/>
            <person name="Schleicher M."/>
            <person name="Noegel A.A."/>
            <person name="Eichinger L."/>
            <person name="Gallinger C."/>
            <person name="Pawlowski J."/>
            <person name="Sierra R."/>
            <person name="Euteneuer U."/>
            <person name="Pillet L."/>
            <person name="Moustafa A."/>
            <person name="Platzer M."/>
            <person name="Groth M."/>
            <person name="Szafranski K."/>
            <person name="Schliwa M."/>
        </authorList>
    </citation>
    <scope>NUCLEOTIDE SEQUENCE [LARGE SCALE GENOMIC DNA]</scope>
</reference>
<dbReference type="AlphaFoldDB" id="X6NLY8"/>
<evidence type="ECO:0000313" key="3">
    <source>
        <dbReference type="Proteomes" id="UP000023152"/>
    </source>
</evidence>
<name>X6NLY8_RETFI</name>
<dbReference type="GO" id="GO:0005509">
    <property type="term" value="F:calcium ion binding"/>
    <property type="evidence" value="ECO:0007669"/>
    <property type="project" value="InterPro"/>
</dbReference>
<dbReference type="SUPFAM" id="SSF47473">
    <property type="entry name" value="EF-hand"/>
    <property type="match status" value="1"/>
</dbReference>
<evidence type="ECO:0000313" key="2">
    <source>
        <dbReference type="EMBL" id="ETO26749.1"/>
    </source>
</evidence>
<keyword evidence="3" id="KW-1185">Reference proteome</keyword>
<proteinExistence type="predicted"/>
<comment type="caution">
    <text evidence="2">The sequence shown here is derived from an EMBL/GenBank/DDBJ whole genome shotgun (WGS) entry which is preliminary data.</text>
</comment>
<dbReference type="EMBL" id="ASPP01007662">
    <property type="protein sequence ID" value="ETO26749.1"/>
    <property type="molecule type" value="Genomic_DNA"/>
</dbReference>
<feature type="domain" description="EF-hand" evidence="1">
    <location>
        <begin position="57"/>
        <end position="92"/>
    </location>
</feature>